<evidence type="ECO:0000256" key="14">
    <source>
        <dbReference type="SAM" id="Coils"/>
    </source>
</evidence>
<keyword evidence="7" id="KW-0493">Microtubule</keyword>
<evidence type="ECO:0000256" key="6">
    <source>
        <dbReference type="ARBA" id="ARBA00022618"/>
    </source>
</evidence>
<dbReference type="GO" id="GO:0005876">
    <property type="term" value="C:spindle microtubule"/>
    <property type="evidence" value="ECO:0000318"/>
    <property type="project" value="GO_Central"/>
</dbReference>
<keyword evidence="5" id="KW-0963">Cytoplasm</keyword>
<keyword evidence="8" id="KW-0498">Mitosis</keyword>
<feature type="coiled-coil region" evidence="14">
    <location>
        <begin position="5"/>
        <end position="32"/>
    </location>
</feature>
<accession>A0A1Y1I5M8</accession>
<keyword evidence="9" id="KW-0995">Kinetochore</keyword>
<dbReference type="Pfam" id="PF16740">
    <property type="entry name" value="SKA2"/>
    <property type="match status" value="1"/>
</dbReference>
<keyword evidence="4" id="KW-0158">Chromosome</keyword>
<evidence type="ECO:0000256" key="11">
    <source>
        <dbReference type="ARBA" id="ARBA00023306"/>
    </source>
</evidence>
<comment type="similarity">
    <text evidence="3">Belongs to the SKA2 family.</text>
</comment>
<dbReference type="GO" id="GO:0007059">
    <property type="term" value="P:chromosome segregation"/>
    <property type="evidence" value="ECO:0000318"/>
    <property type="project" value="GO_Central"/>
</dbReference>
<evidence type="ECO:0000256" key="13">
    <source>
        <dbReference type="ARBA" id="ARBA00029651"/>
    </source>
</evidence>
<evidence type="ECO:0000313" key="17">
    <source>
        <dbReference type="Proteomes" id="UP000054558"/>
    </source>
</evidence>
<dbReference type="Proteomes" id="UP000054558">
    <property type="component" value="Unassembled WGS sequence"/>
</dbReference>
<dbReference type="AlphaFoldDB" id="A0A1Y1I5M8"/>
<proteinExistence type="inferred from homology"/>
<comment type="subcellular location">
    <subcellularLocation>
        <location evidence="2">Chromosome</location>
        <location evidence="2">Centromere</location>
        <location evidence="2">Kinetochore</location>
    </subcellularLocation>
    <subcellularLocation>
        <location evidence="1">Cytoplasm</location>
        <location evidence="1">Cytoskeleton</location>
        <location evidence="1">Spindle</location>
    </subcellularLocation>
</comment>
<evidence type="ECO:0000256" key="4">
    <source>
        <dbReference type="ARBA" id="ARBA00022454"/>
    </source>
</evidence>
<gene>
    <name evidence="16" type="ORF">KFL_001730100</name>
</gene>
<dbReference type="PANTHER" id="PTHR32017:SF3">
    <property type="entry name" value="SPINDLE AND KINETOCHORE-ASSOCIATED PROTEIN 2"/>
    <property type="match status" value="1"/>
</dbReference>
<feature type="domain" description="Ska2 N-terminal" evidence="15">
    <location>
        <begin position="2"/>
        <end position="109"/>
    </location>
</feature>
<evidence type="ECO:0000256" key="10">
    <source>
        <dbReference type="ARBA" id="ARBA00023212"/>
    </source>
</evidence>
<evidence type="ECO:0000256" key="1">
    <source>
        <dbReference type="ARBA" id="ARBA00004186"/>
    </source>
</evidence>
<dbReference type="PANTHER" id="PTHR32017">
    <property type="entry name" value="SPINDLE AND KINETOCHORE-ASSOCIATED PROTEIN 2"/>
    <property type="match status" value="1"/>
</dbReference>
<name>A0A1Y1I5M8_KLENI</name>
<evidence type="ECO:0000256" key="2">
    <source>
        <dbReference type="ARBA" id="ARBA00004629"/>
    </source>
</evidence>
<keyword evidence="17" id="KW-1185">Reference proteome</keyword>
<evidence type="ECO:0000259" key="15">
    <source>
        <dbReference type="Pfam" id="PF16740"/>
    </source>
</evidence>
<evidence type="ECO:0000256" key="7">
    <source>
        <dbReference type="ARBA" id="ARBA00022701"/>
    </source>
</evidence>
<dbReference type="GO" id="GO:0000940">
    <property type="term" value="C:outer kinetochore"/>
    <property type="evidence" value="ECO:0000318"/>
    <property type="project" value="GO_Central"/>
</dbReference>
<evidence type="ECO:0000313" key="16">
    <source>
        <dbReference type="EMBL" id="GAQ84016.1"/>
    </source>
</evidence>
<dbReference type="GO" id="GO:0051301">
    <property type="term" value="P:cell division"/>
    <property type="evidence" value="ECO:0007669"/>
    <property type="project" value="UniProtKB-KW"/>
</dbReference>
<protein>
    <recommendedName>
        <fullName evidence="13">Protein FAM33A</fullName>
    </recommendedName>
</protein>
<dbReference type="OMA" id="QTYPENA"/>
<evidence type="ECO:0000256" key="12">
    <source>
        <dbReference type="ARBA" id="ARBA00023328"/>
    </source>
</evidence>
<dbReference type="EMBL" id="DF237122">
    <property type="protein sequence ID" value="GAQ84016.1"/>
    <property type="molecule type" value="Genomic_DNA"/>
</dbReference>
<evidence type="ECO:0000256" key="3">
    <source>
        <dbReference type="ARBA" id="ARBA00010684"/>
    </source>
</evidence>
<dbReference type="GO" id="GO:0000278">
    <property type="term" value="P:mitotic cell cycle"/>
    <property type="evidence" value="ECO:0000318"/>
    <property type="project" value="GO_Central"/>
</dbReference>
<dbReference type="GO" id="GO:0008017">
    <property type="term" value="F:microtubule binding"/>
    <property type="evidence" value="ECO:0000318"/>
    <property type="project" value="GO_Central"/>
</dbReference>
<evidence type="ECO:0000256" key="9">
    <source>
        <dbReference type="ARBA" id="ARBA00022838"/>
    </source>
</evidence>
<dbReference type="InterPro" id="IPR026762">
    <property type="entry name" value="Ska2"/>
</dbReference>
<dbReference type="Gene3D" id="6.10.250.1380">
    <property type="match status" value="1"/>
</dbReference>
<keyword evidence="12" id="KW-0137">Centromere</keyword>
<dbReference type="OrthoDB" id="193920at2759"/>
<keyword evidence="6" id="KW-0132">Cell division</keyword>
<reference evidence="16 17" key="1">
    <citation type="journal article" date="2014" name="Nat. Commun.">
        <title>Klebsormidium flaccidum genome reveals primary factors for plant terrestrial adaptation.</title>
        <authorList>
            <person name="Hori K."/>
            <person name="Maruyama F."/>
            <person name="Fujisawa T."/>
            <person name="Togashi T."/>
            <person name="Yamamoto N."/>
            <person name="Seo M."/>
            <person name="Sato S."/>
            <person name="Yamada T."/>
            <person name="Mori H."/>
            <person name="Tajima N."/>
            <person name="Moriyama T."/>
            <person name="Ikeuchi M."/>
            <person name="Watanabe M."/>
            <person name="Wada H."/>
            <person name="Kobayashi K."/>
            <person name="Saito M."/>
            <person name="Masuda T."/>
            <person name="Sasaki-Sekimoto Y."/>
            <person name="Mashiguchi K."/>
            <person name="Awai K."/>
            <person name="Shimojima M."/>
            <person name="Masuda S."/>
            <person name="Iwai M."/>
            <person name="Nobusawa T."/>
            <person name="Narise T."/>
            <person name="Kondo S."/>
            <person name="Saito H."/>
            <person name="Sato R."/>
            <person name="Murakawa M."/>
            <person name="Ihara Y."/>
            <person name="Oshima-Yamada Y."/>
            <person name="Ohtaka K."/>
            <person name="Satoh M."/>
            <person name="Sonobe K."/>
            <person name="Ishii M."/>
            <person name="Ohtani R."/>
            <person name="Kanamori-Sato M."/>
            <person name="Honoki R."/>
            <person name="Miyazaki D."/>
            <person name="Mochizuki H."/>
            <person name="Umetsu J."/>
            <person name="Higashi K."/>
            <person name="Shibata D."/>
            <person name="Kamiya Y."/>
            <person name="Sato N."/>
            <person name="Nakamura Y."/>
            <person name="Tabata S."/>
            <person name="Ida S."/>
            <person name="Kurokawa K."/>
            <person name="Ohta H."/>
        </authorList>
    </citation>
    <scope>NUCLEOTIDE SEQUENCE [LARGE SCALE GENOMIC DNA]</scope>
    <source>
        <strain evidence="16 17">NIES-2285</strain>
    </source>
</reference>
<keyword evidence="11" id="KW-0131">Cell cycle</keyword>
<evidence type="ECO:0000256" key="5">
    <source>
        <dbReference type="ARBA" id="ARBA00022490"/>
    </source>
</evidence>
<dbReference type="InterPro" id="IPR042091">
    <property type="entry name" value="Ska2_N"/>
</dbReference>
<keyword evidence="10" id="KW-0206">Cytoskeleton</keyword>
<sequence length="156" mass="17543">MEAAIASIEILLEKAQADLEFVAQKLEEEFEEKFSRSGVNPIKLVARLKKIQEELPQVKAESENILAAKQDLIDTAKQSIVTNRDLLRRLQGRAGMPVVPDFEDGTYRAFSEALQEWDSQVGLHTVQRNVSANGKGLIQPQDLNLELFRSSRRGQP</sequence>
<keyword evidence="14" id="KW-0175">Coiled coil</keyword>
<evidence type="ECO:0000256" key="8">
    <source>
        <dbReference type="ARBA" id="ARBA00022776"/>
    </source>
</evidence>
<organism evidence="16 17">
    <name type="scientific">Klebsormidium nitens</name>
    <name type="common">Green alga</name>
    <name type="synonym">Ulothrix nitens</name>
    <dbReference type="NCBI Taxonomy" id="105231"/>
    <lineage>
        <taxon>Eukaryota</taxon>
        <taxon>Viridiplantae</taxon>
        <taxon>Streptophyta</taxon>
        <taxon>Klebsormidiophyceae</taxon>
        <taxon>Klebsormidiales</taxon>
        <taxon>Klebsormidiaceae</taxon>
        <taxon>Klebsormidium</taxon>
    </lineage>
</organism>